<evidence type="ECO:0000256" key="6">
    <source>
        <dbReference type="SAM" id="Phobius"/>
    </source>
</evidence>
<evidence type="ECO:0000256" key="2">
    <source>
        <dbReference type="ARBA" id="ARBA00022692"/>
    </source>
</evidence>
<dbReference type="GO" id="GO:0001518">
    <property type="term" value="C:voltage-gated sodium channel complex"/>
    <property type="evidence" value="ECO:0007669"/>
    <property type="project" value="TreeGrafter"/>
</dbReference>
<comment type="caution">
    <text evidence="8">The sequence shown here is derived from an EMBL/GenBank/DDBJ whole genome shotgun (WGS) entry which is preliminary data.</text>
</comment>
<dbReference type="InterPro" id="IPR002048">
    <property type="entry name" value="EF_hand_dom"/>
</dbReference>
<feature type="transmembrane region" description="Helical" evidence="6">
    <location>
        <begin position="341"/>
        <end position="361"/>
    </location>
</feature>
<keyword evidence="3 6" id="KW-1133">Transmembrane helix</keyword>
<dbReference type="AlphaFoldDB" id="A0AA36J1N3"/>
<evidence type="ECO:0000256" key="3">
    <source>
        <dbReference type="ARBA" id="ARBA00022989"/>
    </source>
</evidence>
<evidence type="ECO:0000313" key="8">
    <source>
        <dbReference type="EMBL" id="CAJ1397975.1"/>
    </source>
</evidence>
<feature type="region of interest" description="Disordered" evidence="5">
    <location>
        <begin position="60"/>
        <end position="80"/>
    </location>
</feature>
<gene>
    <name evidence="8" type="ORF">EVOR1521_LOCUS21880</name>
</gene>
<organism evidence="8 9">
    <name type="scientific">Effrenium voratum</name>
    <dbReference type="NCBI Taxonomy" id="2562239"/>
    <lineage>
        <taxon>Eukaryota</taxon>
        <taxon>Sar</taxon>
        <taxon>Alveolata</taxon>
        <taxon>Dinophyceae</taxon>
        <taxon>Suessiales</taxon>
        <taxon>Symbiodiniaceae</taxon>
        <taxon>Effrenium</taxon>
    </lineage>
</organism>
<dbReference type="Gene3D" id="1.20.120.350">
    <property type="entry name" value="Voltage-gated potassium channels. Chain C"/>
    <property type="match status" value="1"/>
</dbReference>
<keyword evidence="4 6" id="KW-0472">Membrane</keyword>
<dbReference type="PROSITE" id="PS50222">
    <property type="entry name" value="EF_HAND_2"/>
    <property type="match status" value="1"/>
</dbReference>
<dbReference type="GO" id="GO:0005509">
    <property type="term" value="F:calcium ion binding"/>
    <property type="evidence" value="ECO:0007669"/>
    <property type="project" value="InterPro"/>
</dbReference>
<dbReference type="PANTHER" id="PTHR10037:SF62">
    <property type="entry name" value="SODIUM CHANNEL PROTEIN 60E"/>
    <property type="match status" value="1"/>
</dbReference>
<evidence type="ECO:0000259" key="7">
    <source>
        <dbReference type="PROSITE" id="PS50222"/>
    </source>
</evidence>
<evidence type="ECO:0000256" key="5">
    <source>
        <dbReference type="SAM" id="MobiDB-lite"/>
    </source>
</evidence>
<accession>A0AA36J1N3</accession>
<dbReference type="InterPro" id="IPR005821">
    <property type="entry name" value="Ion_trans_dom"/>
</dbReference>
<keyword evidence="9" id="KW-1185">Reference proteome</keyword>
<feature type="transmembrane region" description="Helical" evidence="6">
    <location>
        <begin position="373"/>
        <end position="394"/>
    </location>
</feature>
<dbReference type="Gene3D" id="1.10.287.70">
    <property type="match status" value="1"/>
</dbReference>
<name>A0AA36J1N3_9DINO</name>
<evidence type="ECO:0000256" key="4">
    <source>
        <dbReference type="ARBA" id="ARBA00023136"/>
    </source>
</evidence>
<dbReference type="InterPro" id="IPR043203">
    <property type="entry name" value="VGCC_Ca_Na"/>
</dbReference>
<feature type="domain" description="EF-hand" evidence="7">
    <location>
        <begin position="674"/>
        <end position="709"/>
    </location>
</feature>
<comment type="subcellular location">
    <subcellularLocation>
        <location evidence="1">Membrane</location>
        <topology evidence="1">Multi-pass membrane protein</topology>
    </subcellularLocation>
</comment>
<sequence length="781" mass="88026">MDPGQRQAAFAYFLDASWQIFRSQMLEAYTETVRMETADPLRARLKSMEQQFTRRTSLRDFHLNGNASGGGETNGEPEQNLVLPYHSKPVELLVARPVAIEEVEVVERQTSAKEVLPNSQQDSAEMSMADGDSVIFDLDANDQEEVDKERSDSATQAIRHRLQVRLGAMSSQKLITGRMLVNTVEALGLTTYTEEDMNEFVCALADYIDLRFVKKEGKNGFRRSTSSSNVFQFQDEEREQFGKPVWHWPQEGESCQVSKDSQWAKPRAPNQQPVVPLKVLSEIFVTKDKEILKKIFGAHMMPQFEAMKEILLAGDTNRLVAELTFVRINDLAAPPEKIHPLIFIEPFVAVLIVANGIMIGFQTDPRWEDWSGWIYLELVFAAVLIFEVAVRVYLSGCKGYFCGLDWGWNYFDLFLLVTGLTDIVVEVAVADGVDMVGASLLRFCRLVRLVRVVKVFRVKHMKELRLMVKGLVGGFRTLFLSFALLFAVLYVISGFATMTIGRDKLVAELGLIGHFENIPASMFTAFRCFSGECFAESGQPIAAVLANSHGVYFVMCYTASYMLVSLGIYNVILAVYVDITMRAAKESEAVTAEQHSRESIRIARTTRELLKKFAAAYRIFQDSDDHGPGTRLDFKKNESSFTDEDIHERIAITKELFLLIIQDQGVQFLMDELELPHDRANLFEIIDADGSGTLHVTELVQGLLKIRGEVKKSDAVATLLATKAIQNMLNELKTDDQAFQKQVLKILQPNRISLQSHQHSLSKAQSLVSRAGEQDWSQRSD</sequence>
<proteinExistence type="predicted"/>
<protein>
    <recommendedName>
        <fullName evidence="7">EF-hand domain-containing protein</fullName>
    </recommendedName>
</protein>
<dbReference type="GO" id="GO:0005248">
    <property type="term" value="F:voltage-gated sodium channel activity"/>
    <property type="evidence" value="ECO:0007669"/>
    <property type="project" value="TreeGrafter"/>
</dbReference>
<evidence type="ECO:0000256" key="1">
    <source>
        <dbReference type="ARBA" id="ARBA00004141"/>
    </source>
</evidence>
<feature type="transmembrane region" description="Helical" evidence="6">
    <location>
        <begin position="552"/>
        <end position="577"/>
    </location>
</feature>
<dbReference type="Pfam" id="PF00520">
    <property type="entry name" value="Ion_trans"/>
    <property type="match status" value="1"/>
</dbReference>
<dbReference type="Proteomes" id="UP001178507">
    <property type="component" value="Unassembled WGS sequence"/>
</dbReference>
<keyword evidence="2 6" id="KW-0812">Transmembrane</keyword>
<dbReference type="EMBL" id="CAUJNA010003284">
    <property type="protein sequence ID" value="CAJ1397975.1"/>
    <property type="molecule type" value="Genomic_DNA"/>
</dbReference>
<dbReference type="SUPFAM" id="SSF81324">
    <property type="entry name" value="Voltage-gated potassium channels"/>
    <property type="match status" value="1"/>
</dbReference>
<reference evidence="8" key="1">
    <citation type="submission" date="2023-08" db="EMBL/GenBank/DDBJ databases">
        <authorList>
            <person name="Chen Y."/>
            <person name="Shah S."/>
            <person name="Dougan E. K."/>
            <person name="Thang M."/>
            <person name="Chan C."/>
        </authorList>
    </citation>
    <scope>NUCLEOTIDE SEQUENCE</scope>
</reference>
<dbReference type="InterPro" id="IPR027359">
    <property type="entry name" value="Volt_channel_dom_sf"/>
</dbReference>
<feature type="transmembrane region" description="Helical" evidence="6">
    <location>
        <begin position="477"/>
        <end position="500"/>
    </location>
</feature>
<dbReference type="PANTHER" id="PTHR10037">
    <property type="entry name" value="VOLTAGE-GATED CATION CHANNEL CALCIUM AND SODIUM"/>
    <property type="match status" value="1"/>
</dbReference>
<evidence type="ECO:0000313" key="9">
    <source>
        <dbReference type="Proteomes" id="UP001178507"/>
    </source>
</evidence>